<dbReference type="EMBL" id="CM003529">
    <property type="protein sequence ID" value="RCV12137.1"/>
    <property type="molecule type" value="Genomic_DNA"/>
</dbReference>
<feature type="region of interest" description="Disordered" evidence="1">
    <location>
        <begin position="1"/>
        <end position="40"/>
    </location>
</feature>
<organism evidence="2">
    <name type="scientific">Setaria italica</name>
    <name type="common">Foxtail millet</name>
    <name type="synonym">Panicum italicum</name>
    <dbReference type="NCBI Taxonomy" id="4555"/>
    <lineage>
        <taxon>Eukaryota</taxon>
        <taxon>Viridiplantae</taxon>
        <taxon>Streptophyta</taxon>
        <taxon>Embryophyta</taxon>
        <taxon>Tracheophyta</taxon>
        <taxon>Spermatophyta</taxon>
        <taxon>Magnoliopsida</taxon>
        <taxon>Liliopsida</taxon>
        <taxon>Poales</taxon>
        <taxon>Poaceae</taxon>
        <taxon>PACMAD clade</taxon>
        <taxon>Panicoideae</taxon>
        <taxon>Panicodae</taxon>
        <taxon>Paniceae</taxon>
        <taxon>Cenchrinae</taxon>
        <taxon>Setaria</taxon>
    </lineage>
</organism>
<accession>A0A368Q273</accession>
<sequence>MANRAGHGQIELQRGSSFIHGDSPTLRGDHALPPLAAPPPQPRHCCLVTHAATAASFPSSLSPISSFFCSSLRRTDTRRSSPPSHLS</sequence>
<name>A0A368Q273_SETIT</name>
<reference evidence="2" key="2">
    <citation type="submission" date="2015-07" db="EMBL/GenBank/DDBJ databases">
        <authorList>
            <person name="Noorani M."/>
        </authorList>
    </citation>
    <scope>NUCLEOTIDE SEQUENCE</scope>
    <source>
        <strain evidence="2">Yugu1</strain>
    </source>
</reference>
<reference evidence="2" key="1">
    <citation type="journal article" date="2012" name="Nat. Biotechnol.">
        <title>Reference genome sequence of the model plant Setaria.</title>
        <authorList>
            <person name="Bennetzen J.L."/>
            <person name="Schmutz J."/>
            <person name="Wang H."/>
            <person name="Percifield R."/>
            <person name="Hawkins J."/>
            <person name="Pontaroli A.C."/>
            <person name="Estep M."/>
            <person name="Feng L."/>
            <person name="Vaughn J.N."/>
            <person name="Grimwood J."/>
            <person name="Jenkins J."/>
            <person name="Barry K."/>
            <person name="Lindquist E."/>
            <person name="Hellsten U."/>
            <person name="Deshpande S."/>
            <person name="Wang X."/>
            <person name="Wu X."/>
            <person name="Mitros T."/>
            <person name="Triplett J."/>
            <person name="Yang X."/>
            <person name="Ye C.Y."/>
            <person name="Mauro-Herrera M."/>
            <person name="Wang L."/>
            <person name="Li P."/>
            <person name="Sharma M."/>
            <person name="Sharma R."/>
            <person name="Ronald P.C."/>
            <person name="Panaud O."/>
            <person name="Kellogg E.A."/>
            <person name="Brutnell T.P."/>
            <person name="Doust A.N."/>
            <person name="Tuskan G.A."/>
            <person name="Rokhsar D."/>
            <person name="Devos K.M."/>
        </authorList>
    </citation>
    <scope>NUCLEOTIDE SEQUENCE [LARGE SCALE GENOMIC DNA]</scope>
    <source>
        <strain evidence="2">Yugu1</strain>
    </source>
</reference>
<proteinExistence type="predicted"/>
<dbReference type="AlphaFoldDB" id="A0A368Q273"/>
<gene>
    <name evidence="2" type="ORF">SETIT_2G245200v2</name>
</gene>
<evidence type="ECO:0000256" key="1">
    <source>
        <dbReference type="SAM" id="MobiDB-lite"/>
    </source>
</evidence>
<evidence type="ECO:0000313" key="2">
    <source>
        <dbReference type="EMBL" id="RCV12137.1"/>
    </source>
</evidence>
<protein>
    <submittedName>
        <fullName evidence="2">Uncharacterized protein</fullName>
    </submittedName>
</protein>